<organism evidence="2 3">
    <name type="scientific">Halomarina oriensis</name>
    <dbReference type="NCBI Taxonomy" id="671145"/>
    <lineage>
        <taxon>Archaea</taxon>
        <taxon>Methanobacteriati</taxon>
        <taxon>Methanobacteriota</taxon>
        <taxon>Stenosarchaea group</taxon>
        <taxon>Halobacteria</taxon>
        <taxon>Halobacteriales</taxon>
        <taxon>Natronomonadaceae</taxon>
        <taxon>Halomarina</taxon>
    </lineage>
</organism>
<evidence type="ECO:0000313" key="2">
    <source>
        <dbReference type="EMBL" id="MWG33919.1"/>
    </source>
</evidence>
<evidence type="ECO:0000313" key="3">
    <source>
        <dbReference type="Proteomes" id="UP000451471"/>
    </source>
</evidence>
<keyword evidence="1" id="KW-0812">Transmembrane</keyword>
<feature type="transmembrane region" description="Helical" evidence="1">
    <location>
        <begin position="94"/>
        <end position="111"/>
    </location>
</feature>
<gene>
    <name evidence="2" type="ORF">GQS65_05325</name>
</gene>
<protein>
    <submittedName>
        <fullName evidence="2">Uncharacterized protein</fullName>
    </submittedName>
</protein>
<comment type="caution">
    <text evidence="2">The sequence shown here is derived from an EMBL/GenBank/DDBJ whole genome shotgun (WGS) entry which is preliminary data.</text>
</comment>
<name>A0A6B0GKH2_9EURY</name>
<feature type="transmembrane region" description="Helical" evidence="1">
    <location>
        <begin position="37"/>
        <end position="55"/>
    </location>
</feature>
<evidence type="ECO:0000256" key="1">
    <source>
        <dbReference type="SAM" id="Phobius"/>
    </source>
</evidence>
<keyword evidence="1" id="KW-0472">Membrane</keyword>
<dbReference type="AlphaFoldDB" id="A0A6B0GKH2"/>
<reference evidence="2 3" key="1">
    <citation type="submission" date="2019-12" db="EMBL/GenBank/DDBJ databases">
        <title>Halocatena pleomorpha gen. nov. sp. nov., an extremely halophilic archaeon of family Halobacteriaceae isolated from saltpan soil.</title>
        <authorList>
            <person name="Pal Y."/>
            <person name="Verma A."/>
            <person name="Krishnamurthi S."/>
            <person name="Kumar P."/>
        </authorList>
    </citation>
    <scope>NUCLEOTIDE SEQUENCE [LARGE SCALE GENOMIC DNA]</scope>
    <source>
        <strain evidence="2 3">JCM 16495</strain>
    </source>
</reference>
<proteinExistence type="predicted"/>
<sequence length="112" mass="12019">MESRMRAVLLYVGLLPTLVVLAGLVVSSRTALRFEALVLSLTVVSILAWLVLLLTDDGPVATDSSDTLGLARPDLWDRDDPAAERDSFSVSYRLYVSLVCAAVGGWALLLVG</sequence>
<dbReference type="RefSeq" id="WP_158203640.1">
    <property type="nucleotide sequence ID" value="NZ_WSZK01000012.1"/>
</dbReference>
<keyword evidence="1" id="KW-1133">Transmembrane helix</keyword>
<dbReference type="Proteomes" id="UP000451471">
    <property type="component" value="Unassembled WGS sequence"/>
</dbReference>
<keyword evidence="3" id="KW-1185">Reference proteome</keyword>
<dbReference type="EMBL" id="WSZK01000012">
    <property type="protein sequence ID" value="MWG33919.1"/>
    <property type="molecule type" value="Genomic_DNA"/>
</dbReference>
<accession>A0A6B0GKH2</accession>